<evidence type="ECO:0000313" key="2">
    <source>
        <dbReference type="Proteomes" id="UP000053660"/>
    </source>
</evidence>
<dbReference type="Pfam" id="PF05380">
    <property type="entry name" value="Peptidase_A17"/>
    <property type="match status" value="1"/>
</dbReference>
<gene>
    <name evidence="1" type="ORF">OESDEN_05868</name>
</gene>
<dbReference type="AlphaFoldDB" id="A0A0B1TEH6"/>
<accession>A0A0B1TEH6</accession>
<sequence>MALQCAARMHTKTTKRTVLSQINGLCFDPLGLITPLLTKAKIFLQDFHKKNLGWDDTLSGEDCEAWNTIRKKMINFTASLSRQVTQQTGSKTRTLSVFVDSSKRVYACAAYVTTETQEGGRYTHLYCAKSKVAPIGTTQTIPKLELLAIFIGTNIMEYILSKSGLTFDRLNIFSDSIIALSWVHSKKRLPSLVTTLTQKIQLGRERIGCYQRVNFYHVPTCENVADHATRGLS</sequence>
<dbReference type="InterPro" id="IPR036397">
    <property type="entry name" value="RNaseH_sf"/>
</dbReference>
<name>A0A0B1TEH6_OESDE</name>
<organism evidence="1 2">
    <name type="scientific">Oesophagostomum dentatum</name>
    <name type="common">Nodular worm</name>
    <dbReference type="NCBI Taxonomy" id="61180"/>
    <lineage>
        <taxon>Eukaryota</taxon>
        <taxon>Metazoa</taxon>
        <taxon>Ecdysozoa</taxon>
        <taxon>Nematoda</taxon>
        <taxon>Chromadorea</taxon>
        <taxon>Rhabditida</taxon>
        <taxon>Rhabditina</taxon>
        <taxon>Rhabditomorpha</taxon>
        <taxon>Strongyloidea</taxon>
        <taxon>Strongylidae</taxon>
        <taxon>Oesophagostomum</taxon>
    </lineage>
</organism>
<dbReference type="GO" id="GO:0003676">
    <property type="term" value="F:nucleic acid binding"/>
    <property type="evidence" value="ECO:0007669"/>
    <property type="project" value="InterPro"/>
</dbReference>
<dbReference type="InterPro" id="IPR008042">
    <property type="entry name" value="Retrotrans_Pao"/>
</dbReference>
<reference evidence="1 2" key="1">
    <citation type="submission" date="2014-03" db="EMBL/GenBank/DDBJ databases">
        <title>Draft genome of the hookworm Oesophagostomum dentatum.</title>
        <authorList>
            <person name="Mitreva M."/>
        </authorList>
    </citation>
    <scope>NUCLEOTIDE SEQUENCE [LARGE SCALE GENOMIC DNA]</scope>
    <source>
        <strain evidence="1 2">OD-Hann</strain>
    </source>
</reference>
<proteinExistence type="predicted"/>
<protein>
    <submittedName>
        <fullName evidence="1">Pao retrotransposon peptidase</fullName>
    </submittedName>
</protein>
<dbReference type="Proteomes" id="UP000053660">
    <property type="component" value="Unassembled WGS sequence"/>
</dbReference>
<dbReference type="PANTHER" id="PTHR47331">
    <property type="entry name" value="PHD-TYPE DOMAIN-CONTAINING PROTEIN"/>
    <property type="match status" value="1"/>
</dbReference>
<dbReference type="OrthoDB" id="5872779at2759"/>
<evidence type="ECO:0000313" key="1">
    <source>
        <dbReference type="EMBL" id="KHJ94207.1"/>
    </source>
</evidence>
<keyword evidence="2" id="KW-1185">Reference proteome</keyword>
<dbReference type="Gene3D" id="3.30.420.10">
    <property type="entry name" value="Ribonuclease H-like superfamily/Ribonuclease H"/>
    <property type="match status" value="1"/>
</dbReference>
<dbReference type="EMBL" id="KN550420">
    <property type="protein sequence ID" value="KHJ94207.1"/>
    <property type="molecule type" value="Genomic_DNA"/>
</dbReference>